<protein>
    <submittedName>
        <fullName evidence="2">Uncharacterized protein</fullName>
    </submittedName>
</protein>
<keyword evidence="3" id="KW-1185">Reference proteome</keyword>
<comment type="caution">
    <text evidence="2">The sequence shown here is derived from an EMBL/GenBank/DDBJ whole genome shotgun (WGS) entry which is preliminary data.</text>
</comment>
<feature type="compositionally biased region" description="Basic residues" evidence="1">
    <location>
        <begin position="1"/>
        <end position="13"/>
    </location>
</feature>
<evidence type="ECO:0000313" key="3">
    <source>
        <dbReference type="Proteomes" id="UP000191518"/>
    </source>
</evidence>
<dbReference type="EMBL" id="MDYP01000003">
    <property type="protein sequence ID" value="OQE10752.1"/>
    <property type="molecule type" value="Genomic_DNA"/>
</dbReference>
<gene>
    <name evidence="2" type="ORF">PENVUL_c003G09320</name>
</gene>
<dbReference type="Proteomes" id="UP000191518">
    <property type="component" value="Unassembled WGS sequence"/>
</dbReference>
<evidence type="ECO:0000313" key="2">
    <source>
        <dbReference type="EMBL" id="OQE10752.1"/>
    </source>
</evidence>
<name>A0A1V6S9M7_9EURO</name>
<dbReference type="AlphaFoldDB" id="A0A1V6S9M7"/>
<sequence>MPSIRRKHGTRKHTAADRASLIRRHATGSMEQQRMVRTSERLCSLKLVMPNGGKAILQAMPIDIMYIVFDQLALEDGSIDVRTLLVTLPHVSKRIAEKAHRYTKSYCHLC</sequence>
<accession>A0A1V6S9M7</accession>
<feature type="region of interest" description="Disordered" evidence="1">
    <location>
        <begin position="1"/>
        <end position="34"/>
    </location>
</feature>
<organism evidence="2 3">
    <name type="scientific">Penicillium vulpinum</name>
    <dbReference type="NCBI Taxonomy" id="29845"/>
    <lineage>
        <taxon>Eukaryota</taxon>
        <taxon>Fungi</taxon>
        <taxon>Dikarya</taxon>
        <taxon>Ascomycota</taxon>
        <taxon>Pezizomycotina</taxon>
        <taxon>Eurotiomycetes</taxon>
        <taxon>Eurotiomycetidae</taxon>
        <taxon>Eurotiales</taxon>
        <taxon>Aspergillaceae</taxon>
        <taxon>Penicillium</taxon>
    </lineage>
</organism>
<evidence type="ECO:0000256" key="1">
    <source>
        <dbReference type="SAM" id="MobiDB-lite"/>
    </source>
</evidence>
<reference evidence="3" key="1">
    <citation type="journal article" date="2017" name="Nat. Microbiol.">
        <title>Global analysis of biosynthetic gene clusters reveals vast potential of secondary metabolite production in Penicillium species.</title>
        <authorList>
            <person name="Nielsen J.C."/>
            <person name="Grijseels S."/>
            <person name="Prigent S."/>
            <person name="Ji B."/>
            <person name="Dainat J."/>
            <person name="Nielsen K.F."/>
            <person name="Frisvad J.C."/>
            <person name="Workman M."/>
            <person name="Nielsen J."/>
        </authorList>
    </citation>
    <scope>NUCLEOTIDE SEQUENCE [LARGE SCALE GENOMIC DNA]</scope>
    <source>
        <strain evidence="3">IBT 29486</strain>
    </source>
</reference>
<proteinExistence type="predicted"/>